<evidence type="ECO:0000256" key="1">
    <source>
        <dbReference type="SAM" id="MobiDB-lite"/>
    </source>
</evidence>
<gene>
    <name evidence="2" type="ORF">EVAR_14639_1</name>
</gene>
<name>A0A4C1U2A1_EUMVA</name>
<evidence type="ECO:0000313" key="3">
    <source>
        <dbReference type="Proteomes" id="UP000299102"/>
    </source>
</evidence>
<organism evidence="2 3">
    <name type="scientific">Eumeta variegata</name>
    <name type="common">Bagworm moth</name>
    <name type="synonym">Eumeta japonica</name>
    <dbReference type="NCBI Taxonomy" id="151549"/>
    <lineage>
        <taxon>Eukaryota</taxon>
        <taxon>Metazoa</taxon>
        <taxon>Ecdysozoa</taxon>
        <taxon>Arthropoda</taxon>
        <taxon>Hexapoda</taxon>
        <taxon>Insecta</taxon>
        <taxon>Pterygota</taxon>
        <taxon>Neoptera</taxon>
        <taxon>Endopterygota</taxon>
        <taxon>Lepidoptera</taxon>
        <taxon>Glossata</taxon>
        <taxon>Ditrysia</taxon>
        <taxon>Tineoidea</taxon>
        <taxon>Psychidae</taxon>
        <taxon>Oiketicinae</taxon>
        <taxon>Eumeta</taxon>
    </lineage>
</organism>
<dbReference type="Proteomes" id="UP000299102">
    <property type="component" value="Unassembled WGS sequence"/>
</dbReference>
<keyword evidence="3" id="KW-1185">Reference proteome</keyword>
<dbReference type="OrthoDB" id="1737200at2759"/>
<dbReference type="AlphaFoldDB" id="A0A4C1U2A1"/>
<protein>
    <submittedName>
        <fullName evidence="2">Uncharacterized protein</fullName>
    </submittedName>
</protein>
<proteinExistence type="predicted"/>
<evidence type="ECO:0000313" key="2">
    <source>
        <dbReference type="EMBL" id="GBP20390.1"/>
    </source>
</evidence>
<comment type="caution">
    <text evidence="2">The sequence shown here is derived from an EMBL/GenBank/DDBJ whole genome shotgun (WGS) entry which is preliminary data.</text>
</comment>
<sequence length="347" mass="38877">MDAAFGGTLPLAQARIGPIIGLQLRVRTSTRTSTPEASIYIIKYVYINFCAYRPIVFYRSVYFIDYNIKDRQFPTTDYYAAPAGSPHRPRAITIIKRTVKMFQFSGRKTKTRSTLPRIAINKSINKEPLAGGQFPLDKSRLEQKLVADAAFKTAAWNISEATAICFVVTLTFARPVAAPVDATILIRFSVSIPIKDATTFLEKPKCVIQTSELTKQFTCRLCAAAVSLLLGRIGRCSGRKIARSVFSFGRSPQAERDNESWFFCARADRSWERRKAFGGPLSRSVTHRYVTERYTFSNSERYITPDQLIHESVVDTTNQYCASAVRANTGSQRSSPHKSSDIGLFST</sequence>
<feature type="region of interest" description="Disordered" evidence="1">
    <location>
        <begin position="327"/>
        <end position="347"/>
    </location>
</feature>
<accession>A0A4C1U2A1</accession>
<dbReference type="EMBL" id="BGZK01000118">
    <property type="protein sequence ID" value="GBP20390.1"/>
    <property type="molecule type" value="Genomic_DNA"/>
</dbReference>
<reference evidence="2 3" key="1">
    <citation type="journal article" date="2019" name="Commun. Biol.">
        <title>The bagworm genome reveals a unique fibroin gene that provides high tensile strength.</title>
        <authorList>
            <person name="Kono N."/>
            <person name="Nakamura H."/>
            <person name="Ohtoshi R."/>
            <person name="Tomita M."/>
            <person name="Numata K."/>
            <person name="Arakawa K."/>
        </authorList>
    </citation>
    <scope>NUCLEOTIDE SEQUENCE [LARGE SCALE GENOMIC DNA]</scope>
</reference>